<accession>A0AAE1U8S3</accession>
<comment type="caution">
    <text evidence="4">The sequence shown here is derived from an EMBL/GenBank/DDBJ whole genome shotgun (WGS) entry which is preliminary data.</text>
</comment>
<evidence type="ECO:0000313" key="5">
    <source>
        <dbReference type="Proteomes" id="UP001292094"/>
    </source>
</evidence>
<keyword evidence="5" id="KW-1185">Reference proteome</keyword>
<reference evidence="4" key="1">
    <citation type="submission" date="2023-11" db="EMBL/GenBank/DDBJ databases">
        <title>Genome assemblies of two species of porcelain crab, Petrolisthes cinctipes and Petrolisthes manimaculis (Anomura: Porcellanidae).</title>
        <authorList>
            <person name="Angst P."/>
        </authorList>
    </citation>
    <scope>NUCLEOTIDE SEQUENCE</scope>
    <source>
        <strain evidence="4">PB745_02</strain>
        <tissue evidence="4">Gill</tissue>
    </source>
</reference>
<gene>
    <name evidence="4" type="ORF">Pmani_018036</name>
</gene>
<dbReference type="SMART" id="SM01318">
    <property type="entry name" value="SVWC"/>
    <property type="match status" value="1"/>
</dbReference>
<dbReference type="Pfam" id="PF15430">
    <property type="entry name" value="SVWC"/>
    <property type="match status" value="1"/>
</dbReference>
<evidence type="ECO:0000256" key="1">
    <source>
        <dbReference type="ARBA" id="ARBA00004613"/>
    </source>
</evidence>
<comment type="subcellular location">
    <subcellularLocation>
        <location evidence="1">Secreted</location>
    </subcellularLocation>
</comment>
<evidence type="ECO:0000313" key="4">
    <source>
        <dbReference type="EMBL" id="KAK4310400.1"/>
    </source>
</evidence>
<evidence type="ECO:0000259" key="3">
    <source>
        <dbReference type="SMART" id="SM01318"/>
    </source>
</evidence>
<proteinExistence type="predicted"/>
<dbReference type="AlphaFoldDB" id="A0AAE1U8S3"/>
<organism evidence="4 5">
    <name type="scientific">Petrolisthes manimaculis</name>
    <dbReference type="NCBI Taxonomy" id="1843537"/>
    <lineage>
        <taxon>Eukaryota</taxon>
        <taxon>Metazoa</taxon>
        <taxon>Ecdysozoa</taxon>
        <taxon>Arthropoda</taxon>
        <taxon>Crustacea</taxon>
        <taxon>Multicrustacea</taxon>
        <taxon>Malacostraca</taxon>
        <taxon>Eumalacostraca</taxon>
        <taxon>Eucarida</taxon>
        <taxon>Decapoda</taxon>
        <taxon>Pleocyemata</taxon>
        <taxon>Anomura</taxon>
        <taxon>Galatheoidea</taxon>
        <taxon>Porcellanidae</taxon>
        <taxon>Petrolisthes</taxon>
    </lineage>
</organism>
<sequence>MGPARIHPDYPGECWVPEHNTSYKVNTQWQTTHMRCMAASCVSYRNTLYIQYLTCGVIGVESGCETEADQTLPYPACCPNHKLSYIKVSDYRILA</sequence>
<dbReference type="InterPro" id="IPR029277">
    <property type="entry name" value="SVWC_dom"/>
</dbReference>
<dbReference type="Proteomes" id="UP001292094">
    <property type="component" value="Unassembled WGS sequence"/>
</dbReference>
<protein>
    <recommendedName>
        <fullName evidence="3">Single domain-containing protein</fullName>
    </recommendedName>
</protein>
<dbReference type="GO" id="GO:0005576">
    <property type="term" value="C:extracellular region"/>
    <property type="evidence" value="ECO:0007669"/>
    <property type="project" value="UniProtKB-SubCell"/>
</dbReference>
<keyword evidence="2" id="KW-0964">Secreted</keyword>
<feature type="domain" description="Single" evidence="3">
    <location>
        <begin position="14"/>
        <end position="83"/>
    </location>
</feature>
<evidence type="ECO:0000256" key="2">
    <source>
        <dbReference type="ARBA" id="ARBA00022525"/>
    </source>
</evidence>
<dbReference type="EMBL" id="JAWZYT010001643">
    <property type="protein sequence ID" value="KAK4310400.1"/>
    <property type="molecule type" value="Genomic_DNA"/>
</dbReference>
<name>A0AAE1U8S3_9EUCA</name>